<proteinExistence type="predicted"/>
<dbReference type="Gene3D" id="1.10.150.20">
    <property type="entry name" value="5' to 3' exonuclease, C-terminal subdomain"/>
    <property type="match status" value="1"/>
</dbReference>
<name>A0ABP9QEW5_9RHOO</name>
<organism evidence="1 2">
    <name type="scientific">Viridibacterium curvum</name>
    <dbReference type="NCBI Taxonomy" id="1101404"/>
    <lineage>
        <taxon>Bacteria</taxon>
        <taxon>Pseudomonadati</taxon>
        <taxon>Pseudomonadota</taxon>
        <taxon>Betaproteobacteria</taxon>
        <taxon>Rhodocyclales</taxon>
        <taxon>Rhodocyclaceae</taxon>
        <taxon>Viridibacterium</taxon>
    </lineage>
</organism>
<dbReference type="EMBL" id="BAABLD010000005">
    <property type="protein sequence ID" value="GAA5160825.1"/>
    <property type="molecule type" value="Genomic_DNA"/>
</dbReference>
<protein>
    <submittedName>
        <fullName evidence="1">Helix-hairpin-helix domain-containing protein</fullName>
    </submittedName>
</protein>
<reference evidence="2" key="1">
    <citation type="journal article" date="2019" name="Int. J. Syst. Evol. Microbiol.">
        <title>The Global Catalogue of Microorganisms (GCM) 10K type strain sequencing project: providing services to taxonomists for standard genome sequencing and annotation.</title>
        <authorList>
            <consortium name="The Broad Institute Genomics Platform"/>
            <consortium name="The Broad Institute Genome Sequencing Center for Infectious Disease"/>
            <person name="Wu L."/>
            <person name="Ma J."/>
        </authorList>
    </citation>
    <scope>NUCLEOTIDE SEQUENCE [LARGE SCALE GENOMIC DNA]</scope>
    <source>
        <strain evidence="2">JCM 18715</strain>
    </source>
</reference>
<dbReference type="InterPro" id="IPR021725">
    <property type="entry name" value="Cdd1"/>
</dbReference>
<keyword evidence="2" id="KW-1185">Reference proteome</keyword>
<gene>
    <name evidence="1" type="ORF">GCM10025770_09090</name>
</gene>
<accession>A0ABP9QEW5</accession>
<evidence type="ECO:0000313" key="2">
    <source>
        <dbReference type="Proteomes" id="UP001500547"/>
    </source>
</evidence>
<dbReference type="Pfam" id="PF11731">
    <property type="entry name" value="Cdd1"/>
    <property type="match status" value="1"/>
</dbReference>
<dbReference type="RefSeq" id="WP_345531679.1">
    <property type="nucleotide sequence ID" value="NZ_BAABLD010000005.1"/>
</dbReference>
<comment type="caution">
    <text evidence="1">The sequence shown here is derived from an EMBL/GenBank/DDBJ whole genome shotgun (WGS) entry which is preliminary data.</text>
</comment>
<dbReference type="Proteomes" id="UP001500547">
    <property type="component" value="Unassembled WGS sequence"/>
</dbReference>
<evidence type="ECO:0000313" key="1">
    <source>
        <dbReference type="EMBL" id="GAA5160825.1"/>
    </source>
</evidence>
<sequence>MKARTPAEAIKLEDLPNIGPSIADDLRELGIHTLAELAQRDPLRTYLALGDPMGPRHDPCVLYTLLAAQHFLTCGEALRWWAFTEAGKDLLGSRQVIGQAPPVRVA</sequence>